<keyword evidence="2" id="KW-1185">Reference proteome</keyword>
<organism evidence="1 2">
    <name type="scientific">Pontibacter ummariensis</name>
    <dbReference type="NCBI Taxonomy" id="1610492"/>
    <lineage>
        <taxon>Bacteria</taxon>
        <taxon>Pseudomonadati</taxon>
        <taxon>Bacteroidota</taxon>
        <taxon>Cytophagia</taxon>
        <taxon>Cytophagales</taxon>
        <taxon>Hymenobacteraceae</taxon>
        <taxon>Pontibacter</taxon>
    </lineage>
</organism>
<dbReference type="RefSeq" id="WP_089321313.1">
    <property type="nucleotide sequence ID" value="NZ_FZOQ01000028.1"/>
</dbReference>
<protein>
    <recommendedName>
        <fullName evidence="3">Acyl carrier protein</fullName>
    </recommendedName>
</protein>
<dbReference type="OrthoDB" id="9944474at2"/>
<gene>
    <name evidence="1" type="ORF">SAMN06296052_12819</name>
</gene>
<reference evidence="2" key="1">
    <citation type="submission" date="2017-06" db="EMBL/GenBank/DDBJ databases">
        <authorList>
            <person name="Varghese N."/>
            <person name="Submissions S."/>
        </authorList>
    </citation>
    <scope>NUCLEOTIDE SEQUENCE [LARGE SCALE GENOMIC DNA]</scope>
    <source>
        <strain evidence="2">NKM1</strain>
    </source>
</reference>
<evidence type="ECO:0000313" key="1">
    <source>
        <dbReference type="EMBL" id="SNT16587.1"/>
    </source>
</evidence>
<accession>A0A239KE09</accession>
<proteinExistence type="predicted"/>
<name>A0A239KE09_9BACT</name>
<dbReference type="Proteomes" id="UP000198432">
    <property type="component" value="Unassembled WGS sequence"/>
</dbReference>
<sequence length="96" mass="10893">MYDVSSLVRFELARLISKRRQKDLSQVLYSSSFSQLELGLVDVIDLLFEIEQQYFIHVPDKYLVHSLEDVVSLICGNSAPEPFSYQSSAAGKALCF</sequence>
<evidence type="ECO:0008006" key="3">
    <source>
        <dbReference type="Google" id="ProtNLM"/>
    </source>
</evidence>
<dbReference type="AlphaFoldDB" id="A0A239KE09"/>
<evidence type="ECO:0000313" key="2">
    <source>
        <dbReference type="Proteomes" id="UP000198432"/>
    </source>
</evidence>
<dbReference type="EMBL" id="FZOQ01000028">
    <property type="protein sequence ID" value="SNT16587.1"/>
    <property type="molecule type" value="Genomic_DNA"/>
</dbReference>